<evidence type="ECO:0000313" key="1">
    <source>
        <dbReference type="EMBL" id="GIY87592.1"/>
    </source>
</evidence>
<keyword evidence="2" id="KW-1185">Reference proteome</keyword>
<evidence type="ECO:0000313" key="2">
    <source>
        <dbReference type="Proteomes" id="UP001054837"/>
    </source>
</evidence>
<reference evidence="1 2" key="1">
    <citation type="submission" date="2021-06" db="EMBL/GenBank/DDBJ databases">
        <title>Caerostris darwini draft genome.</title>
        <authorList>
            <person name="Kono N."/>
            <person name="Arakawa K."/>
        </authorList>
    </citation>
    <scope>NUCLEOTIDE SEQUENCE [LARGE SCALE GENOMIC DNA]</scope>
</reference>
<proteinExistence type="predicted"/>
<protein>
    <submittedName>
        <fullName evidence="1">Uncharacterized protein</fullName>
    </submittedName>
</protein>
<organism evidence="1 2">
    <name type="scientific">Caerostris darwini</name>
    <dbReference type="NCBI Taxonomy" id="1538125"/>
    <lineage>
        <taxon>Eukaryota</taxon>
        <taxon>Metazoa</taxon>
        <taxon>Ecdysozoa</taxon>
        <taxon>Arthropoda</taxon>
        <taxon>Chelicerata</taxon>
        <taxon>Arachnida</taxon>
        <taxon>Araneae</taxon>
        <taxon>Araneomorphae</taxon>
        <taxon>Entelegynae</taxon>
        <taxon>Araneoidea</taxon>
        <taxon>Araneidae</taxon>
        <taxon>Caerostris</taxon>
    </lineage>
</organism>
<accession>A0AAV4WXG0</accession>
<comment type="caution">
    <text evidence="1">The sequence shown here is derived from an EMBL/GenBank/DDBJ whole genome shotgun (WGS) entry which is preliminary data.</text>
</comment>
<dbReference type="EMBL" id="BPLQ01015355">
    <property type="protein sequence ID" value="GIY87592.1"/>
    <property type="molecule type" value="Genomic_DNA"/>
</dbReference>
<gene>
    <name evidence="1" type="ORF">CDAR_61361</name>
</gene>
<sequence length="111" mass="12942">MPISMPYVIKEQTFPFKDTTFWSIYFQDLFIITFHLDWKSPDTNIPAECTDTRTWCDFKAVSLDKKRPKSPLNSVRDWISVASRRGGGNEFDIYLAFCADALKLDRSSFRS</sequence>
<dbReference type="AlphaFoldDB" id="A0AAV4WXG0"/>
<name>A0AAV4WXG0_9ARAC</name>
<dbReference type="Proteomes" id="UP001054837">
    <property type="component" value="Unassembled WGS sequence"/>
</dbReference>